<dbReference type="EMBL" id="BMHI01000004">
    <property type="protein sequence ID" value="GGB36988.1"/>
    <property type="molecule type" value="Genomic_DNA"/>
</dbReference>
<comment type="caution">
    <text evidence="2">The sequence shown here is derived from an EMBL/GenBank/DDBJ whole genome shotgun (WGS) entry which is preliminary data.</text>
</comment>
<reference evidence="2" key="1">
    <citation type="journal article" date="2014" name="Int. J. Syst. Evol. Microbiol.">
        <title>Complete genome sequence of Corynebacterium casei LMG S-19264T (=DSM 44701T), isolated from a smear-ripened cheese.</title>
        <authorList>
            <consortium name="US DOE Joint Genome Institute (JGI-PGF)"/>
            <person name="Walter F."/>
            <person name="Albersmeier A."/>
            <person name="Kalinowski J."/>
            <person name="Ruckert C."/>
        </authorList>
    </citation>
    <scope>NUCLEOTIDE SEQUENCE</scope>
    <source>
        <strain evidence="2">CGMCC 1.15085</strain>
    </source>
</reference>
<dbReference type="InterPro" id="IPR007822">
    <property type="entry name" value="LANC-like"/>
</dbReference>
<dbReference type="Pfam" id="PF05147">
    <property type="entry name" value="LANC_like"/>
    <property type="match status" value="1"/>
</dbReference>
<evidence type="ECO:0008006" key="4">
    <source>
        <dbReference type="Google" id="ProtNLM"/>
    </source>
</evidence>
<organism evidence="2 3">
    <name type="scientific">Flexivirga endophytica</name>
    <dbReference type="NCBI Taxonomy" id="1849103"/>
    <lineage>
        <taxon>Bacteria</taxon>
        <taxon>Bacillati</taxon>
        <taxon>Actinomycetota</taxon>
        <taxon>Actinomycetes</taxon>
        <taxon>Micrococcales</taxon>
        <taxon>Dermacoccaceae</taxon>
        <taxon>Flexivirga</taxon>
    </lineage>
</organism>
<accession>A0A916T9K6</accession>
<name>A0A916T9K6_9MICO</name>
<dbReference type="GO" id="GO:0031179">
    <property type="term" value="P:peptide modification"/>
    <property type="evidence" value="ECO:0007669"/>
    <property type="project" value="InterPro"/>
</dbReference>
<dbReference type="Gene3D" id="1.50.10.10">
    <property type="match status" value="1"/>
</dbReference>
<proteinExistence type="predicted"/>
<feature type="binding site" evidence="1">
    <location>
        <position position="264"/>
    </location>
    <ligand>
        <name>Zn(2+)</name>
        <dbReference type="ChEBI" id="CHEBI:29105"/>
    </ligand>
</feature>
<dbReference type="RefSeq" id="WP_188837786.1">
    <property type="nucleotide sequence ID" value="NZ_BMHI01000004.1"/>
</dbReference>
<dbReference type="PRINTS" id="PR01950">
    <property type="entry name" value="LANCSUPER"/>
</dbReference>
<gene>
    <name evidence="2" type="ORF">GCM10011492_29670</name>
</gene>
<reference evidence="2" key="2">
    <citation type="submission" date="2020-09" db="EMBL/GenBank/DDBJ databases">
        <authorList>
            <person name="Sun Q."/>
            <person name="Zhou Y."/>
        </authorList>
    </citation>
    <scope>NUCLEOTIDE SEQUENCE</scope>
    <source>
        <strain evidence="2">CGMCC 1.15085</strain>
    </source>
</reference>
<keyword evidence="1" id="KW-0862">Zinc</keyword>
<dbReference type="GO" id="GO:0005975">
    <property type="term" value="P:carbohydrate metabolic process"/>
    <property type="evidence" value="ECO:0007669"/>
    <property type="project" value="InterPro"/>
</dbReference>
<dbReference type="GO" id="GO:0046872">
    <property type="term" value="F:metal ion binding"/>
    <property type="evidence" value="ECO:0007669"/>
    <property type="project" value="UniProtKB-KW"/>
</dbReference>
<evidence type="ECO:0000313" key="2">
    <source>
        <dbReference type="EMBL" id="GGB36988.1"/>
    </source>
</evidence>
<keyword evidence="1" id="KW-0479">Metal-binding</keyword>
<dbReference type="AlphaFoldDB" id="A0A916T9K6"/>
<dbReference type="Proteomes" id="UP000636793">
    <property type="component" value="Unassembled WGS sequence"/>
</dbReference>
<dbReference type="PRINTS" id="PR01955">
    <property type="entry name" value="LANCFRANKIA"/>
</dbReference>
<dbReference type="SMART" id="SM01260">
    <property type="entry name" value="LANC_like"/>
    <property type="match status" value="1"/>
</dbReference>
<dbReference type="InterPro" id="IPR012341">
    <property type="entry name" value="6hp_glycosidase-like_sf"/>
</dbReference>
<evidence type="ECO:0000313" key="3">
    <source>
        <dbReference type="Proteomes" id="UP000636793"/>
    </source>
</evidence>
<sequence length="422" mass="43351">MSIVVEPVRTVAEPIGTVGRLRRAVRACVALLQETAIDLGDDVTWPTWVLSATGTPEGCTGGRSSLYDGDAGIVWALQRLGPALGRSDVVSLAQRASVALGRRPSLLGPGLLSGAAGVELVCGASAGSRGASIELSAALPSSDLTSGLAGALLALTRLPDAAPEVAGPLIDALWARSEQQVWGRGWPDPTQAADAARPLCGMAHGASGIAWALAESAWRWGELADSALSLAQEALRFEAAWSNPLHGGWPDLREAYPVWAARWCHGAAGAGAVRLRLLELAAHGLDVPWPEDAIRAELEVAVQACGAELWLERESWRAYGASGLGQGWTLCHGLGAPAAVLDLAATVLDEPAHRALALDTAVDFLDVAGDDPSHWPCGLPDADGDLALFNGVAGTAVLLADLAGMTGPGAGADHSRPAVLLG</sequence>
<keyword evidence="3" id="KW-1185">Reference proteome</keyword>
<protein>
    <recommendedName>
        <fullName evidence="4">Lanthionine synthetase</fullName>
    </recommendedName>
</protein>
<evidence type="ECO:0000256" key="1">
    <source>
        <dbReference type="PIRSR" id="PIRSR607822-1"/>
    </source>
</evidence>
<dbReference type="SUPFAM" id="SSF158745">
    <property type="entry name" value="LanC-like"/>
    <property type="match status" value="1"/>
</dbReference>